<dbReference type="Gene3D" id="3.50.50.60">
    <property type="entry name" value="FAD/NAD(P)-binding domain"/>
    <property type="match status" value="1"/>
</dbReference>
<dbReference type="GO" id="GO:0016491">
    <property type="term" value="F:oxidoreductase activity"/>
    <property type="evidence" value="ECO:0007669"/>
    <property type="project" value="UniProtKB-KW"/>
</dbReference>
<dbReference type="NCBIfam" id="NF004833">
    <property type="entry name" value="PRK06185.1-1"/>
    <property type="match status" value="1"/>
</dbReference>
<dbReference type="PANTHER" id="PTHR43476:SF5">
    <property type="entry name" value="FAD-DEPENDENT MONOOXYGENASE"/>
    <property type="match status" value="1"/>
</dbReference>
<dbReference type="SUPFAM" id="SSF51905">
    <property type="entry name" value="FAD/NAD(P)-binding domain"/>
    <property type="match status" value="1"/>
</dbReference>
<organism evidence="3 4">
    <name type="scientific">Corallococcus exiguus</name>
    <dbReference type="NCBI Taxonomy" id="83462"/>
    <lineage>
        <taxon>Bacteria</taxon>
        <taxon>Pseudomonadati</taxon>
        <taxon>Myxococcota</taxon>
        <taxon>Myxococcia</taxon>
        <taxon>Myxococcales</taxon>
        <taxon>Cystobacterineae</taxon>
        <taxon>Myxococcaceae</taxon>
        <taxon>Corallococcus</taxon>
    </lineage>
</organism>
<protein>
    <submittedName>
        <fullName evidence="3">FAD-dependent oxidoreductase</fullName>
    </submittedName>
</protein>
<evidence type="ECO:0000259" key="2">
    <source>
        <dbReference type="Pfam" id="PF01494"/>
    </source>
</evidence>
<dbReference type="Proteomes" id="UP000537825">
    <property type="component" value="Unassembled WGS sequence"/>
</dbReference>
<gene>
    <name evidence="3" type="ORF">GTZ93_30875</name>
</gene>
<dbReference type="PANTHER" id="PTHR43476">
    <property type="entry name" value="3-(3-HYDROXY-PHENYL)PROPIONATE/3-HYDROXYCINNAMIC ACID HYDROXYLASE"/>
    <property type="match status" value="1"/>
</dbReference>
<dbReference type="GO" id="GO:0071949">
    <property type="term" value="F:FAD binding"/>
    <property type="evidence" value="ECO:0007669"/>
    <property type="project" value="InterPro"/>
</dbReference>
<keyword evidence="4" id="KW-1185">Reference proteome</keyword>
<feature type="domain" description="FAD-binding" evidence="2">
    <location>
        <begin position="8"/>
        <end position="324"/>
    </location>
</feature>
<dbReference type="AlphaFoldDB" id="A0A7X5BUD1"/>
<accession>A0A7X5BUD1</accession>
<dbReference type="EMBL" id="JAAAPK010000009">
    <property type="protein sequence ID" value="NBC44220.1"/>
    <property type="molecule type" value="Genomic_DNA"/>
</dbReference>
<reference evidence="3 4" key="1">
    <citation type="submission" date="2020-01" db="EMBL/GenBank/DDBJ databases">
        <title>The draft genome sequence of Corallococcus exiguus DSM 14696.</title>
        <authorList>
            <person name="Zhang X."/>
            <person name="Zhu H."/>
        </authorList>
    </citation>
    <scope>NUCLEOTIDE SEQUENCE [LARGE SCALE GENOMIC DNA]</scope>
    <source>
        <strain evidence="3 4">DSM 14696</strain>
    </source>
</reference>
<dbReference type="PRINTS" id="PR00420">
    <property type="entry name" value="RNGMNOXGNASE"/>
</dbReference>
<dbReference type="Pfam" id="PF01494">
    <property type="entry name" value="FAD_binding_3"/>
    <property type="match status" value="1"/>
</dbReference>
<keyword evidence="1" id="KW-0560">Oxidoreductase</keyword>
<dbReference type="NCBIfam" id="NF004834">
    <property type="entry name" value="PRK06185.1-3"/>
    <property type="match status" value="1"/>
</dbReference>
<comment type="caution">
    <text evidence="3">The sequence shown here is derived from an EMBL/GenBank/DDBJ whole genome shotgun (WGS) entry which is preliminary data.</text>
</comment>
<dbReference type="RefSeq" id="WP_139918198.1">
    <property type="nucleotide sequence ID" value="NZ_CBCSLE010000031.1"/>
</dbReference>
<sequence>MADPAITTQCCIAGGGPAGMMLGLLLARAGVEVTVLEKHADFLRDFRGDTIHPSTLELMHELGWLDELLALPHSKMLDLRFQVGEHEVTVGDFRHLPTHARYLAFMPQWDLLDFIARKAAMYPTFQLLRRTEVTDLVRDHGQVVGVRARTPEGPLEVRASLVVAADGRKSTLRQQSGLEVQNLGAPMDVLWFRVSRRPDDPSPPLGHFERGALFLLINRGDQWQCGRVIPKGGIASVQARGLEAFRAELVKQAPFLADRAGEIRSWDDVKLLTVRVDRLRTWYQPGLLCIGDAAHAMSPVGGVGINLAVQDAVATANLLAGPLLARRVTTEDLRRVQQRRELPTRLTQRAQVLIQNRVVDPALRKRAFSNGRLPLSLQLVKRIPALRRIPARLIGLGVRPEHIHTPAASPLH</sequence>
<proteinExistence type="predicted"/>
<name>A0A7X5BUD1_9BACT</name>
<dbReference type="InterPro" id="IPR050631">
    <property type="entry name" value="PheA/TfdB_FAD_monoxygenase"/>
</dbReference>
<evidence type="ECO:0000313" key="3">
    <source>
        <dbReference type="EMBL" id="NBC44220.1"/>
    </source>
</evidence>
<evidence type="ECO:0000256" key="1">
    <source>
        <dbReference type="ARBA" id="ARBA00023002"/>
    </source>
</evidence>
<evidence type="ECO:0000313" key="4">
    <source>
        <dbReference type="Proteomes" id="UP000537825"/>
    </source>
</evidence>
<dbReference type="InterPro" id="IPR036188">
    <property type="entry name" value="FAD/NAD-bd_sf"/>
</dbReference>
<dbReference type="InterPro" id="IPR002938">
    <property type="entry name" value="FAD-bd"/>
</dbReference>